<evidence type="ECO:0000256" key="5">
    <source>
        <dbReference type="ARBA" id="ARBA00022884"/>
    </source>
</evidence>
<sequence length="338" mass="38543">MFMKDWESLPEQFLSRLNRIIPDQKVRLSLLESYTKQRPITLRANTLKLTGNHLDDIFTRKGISFRRPGWYRDAFILEGMTVRKLTELPEHHEGKLYIQRLSSMLPPLVLDPQPGEKILDIAAAPGSKTTQMAALMGNTGSIIANDTSRIRMLRLKANVKMQGATNVSFASLPGQIIWKQYPEYFDRVLADVPCSMEGRFNTTEPKTYASWTSGKVRQLSEIQKWILRSAFSSLRVGGRLVYATCTLSPEENEVVIDWLLKKEGGNIEPEPIRLPGVLTVPGFRQWQGRKFDDRIIQAIRIFPSAEMEGFFVAVLRKIKSNLPQHLRSSIDVKKISEV</sequence>
<evidence type="ECO:0000256" key="1">
    <source>
        <dbReference type="ARBA" id="ARBA00022490"/>
    </source>
</evidence>
<evidence type="ECO:0000256" key="2">
    <source>
        <dbReference type="ARBA" id="ARBA00022603"/>
    </source>
</evidence>
<dbReference type="InterPro" id="IPR011023">
    <property type="entry name" value="Nop2p"/>
</dbReference>
<reference evidence="8 9" key="1">
    <citation type="journal article" date="2016" name="Nat. Commun.">
        <title>Thousands of microbial genomes shed light on interconnected biogeochemical processes in an aquifer system.</title>
        <authorList>
            <person name="Anantharaman K."/>
            <person name="Brown C.T."/>
            <person name="Hug L.A."/>
            <person name="Sharon I."/>
            <person name="Castelle C.J."/>
            <person name="Probst A.J."/>
            <person name="Thomas B.C."/>
            <person name="Singh A."/>
            <person name="Wilkins M.J."/>
            <person name="Karaoz U."/>
            <person name="Brodie E.L."/>
            <person name="Williams K.H."/>
            <person name="Hubbard S.S."/>
            <person name="Banfield J.F."/>
        </authorList>
    </citation>
    <scope>NUCLEOTIDE SEQUENCE [LARGE SCALE GENOMIC DNA]</scope>
</reference>
<dbReference type="InterPro" id="IPR001678">
    <property type="entry name" value="MeTrfase_RsmB-F_NOP2_dom"/>
</dbReference>
<dbReference type="GO" id="GO:0008757">
    <property type="term" value="F:S-adenosylmethionine-dependent methyltransferase activity"/>
    <property type="evidence" value="ECO:0007669"/>
    <property type="project" value="InterPro"/>
</dbReference>
<evidence type="ECO:0000313" key="8">
    <source>
        <dbReference type="EMBL" id="OGG01801.1"/>
    </source>
</evidence>
<feature type="domain" description="SAM-dependent MTase RsmB/NOP-type" evidence="7">
    <location>
        <begin position="30"/>
        <end position="318"/>
    </location>
</feature>
<dbReference type="Pfam" id="PF01189">
    <property type="entry name" value="Methyltr_RsmB-F"/>
    <property type="match status" value="1"/>
</dbReference>
<dbReference type="PRINTS" id="PR02008">
    <property type="entry name" value="RCMTFAMILY"/>
</dbReference>
<dbReference type="Gene3D" id="3.40.50.150">
    <property type="entry name" value="Vaccinia Virus protein VP39"/>
    <property type="match status" value="1"/>
</dbReference>
<dbReference type="GO" id="GO:0001510">
    <property type="term" value="P:RNA methylation"/>
    <property type="evidence" value="ECO:0007669"/>
    <property type="project" value="InterPro"/>
</dbReference>
<accession>A0A1F5YNM3</accession>
<gene>
    <name evidence="8" type="ORF">A2Z33_00835</name>
</gene>
<keyword evidence="4 6" id="KW-0949">S-adenosyl-L-methionine</keyword>
<dbReference type="PANTHER" id="PTHR22807:SF30">
    <property type="entry name" value="28S RRNA (CYTOSINE(4447)-C(5))-METHYLTRANSFERASE-RELATED"/>
    <property type="match status" value="1"/>
</dbReference>
<dbReference type="GO" id="GO:0008173">
    <property type="term" value="F:RNA methyltransferase activity"/>
    <property type="evidence" value="ECO:0007669"/>
    <property type="project" value="InterPro"/>
</dbReference>
<dbReference type="GO" id="GO:0006396">
    <property type="term" value="P:RNA processing"/>
    <property type="evidence" value="ECO:0007669"/>
    <property type="project" value="InterPro"/>
</dbReference>
<feature type="binding site" evidence="6">
    <location>
        <begin position="122"/>
        <end position="128"/>
    </location>
    <ligand>
        <name>S-adenosyl-L-methionine</name>
        <dbReference type="ChEBI" id="CHEBI:59789"/>
    </ligand>
</feature>
<evidence type="ECO:0000259" key="7">
    <source>
        <dbReference type="PROSITE" id="PS51686"/>
    </source>
</evidence>
<keyword evidence="3 6" id="KW-0808">Transferase</keyword>
<protein>
    <recommendedName>
        <fullName evidence="7">SAM-dependent MTase RsmB/NOP-type domain-containing protein</fullName>
    </recommendedName>
</protein>
<evidence type="ECO:0000313" key="9">
    <source>
        <dbReference type="Proteomes" id="UP000178448"/>
    </source>
</evidence>
<feature type="binding site" evidence="6">
    <location>
        <position position="146"/>
    </location>
    <ligand>
        <name>S-adenosyl-L-methionine</name>
        <dbReference type="ChEBI" id="CHEBI:59789"/>
    </ligand>
</feature>
<dbReference type="NCBIfam" id="TIGR00446">
    <property type="entry name" value="nop2p"/>
    <property type="match status" value="1"/>
</dbReference>
<evidence type="ECO:0000256" key="6">
    <source>
        <dbReference type="PROSITE-ProRule" id="PRU01023"/>
    </source>
</evidence>
<dbReference type="AlphaFoldDB" id="A0A1F5YNM3"/>
<comment type="caution">
    <text evidence="8">The sequence shown here is derived from an EMBL/GenBank/DDBJ whole genome shotgun (WGS) entry which is preliminary data.</text>
</comment>
<comment type="similarity">
    <text evidence="6">Belongs to the class I-like SAM-binding methyltransferase superfamily. RsmB/NOP family.</text>
</comment>
<dbReference type="Proteomes" id="UP000178448">
    <property type="component" value="Unassembled WGS sequence"/>
</dbReference>
<dbReference type="InterPro" id="IPR029063">
    <property type="entry name" value="SAM-dependent_MTases_sf"/>
</dbReference>
<evidence type="ECO:0000256" key="4">
    <source>
        <dbReference type="ARBA" id="ARBA00022691"/>
    </source>
</evidence>
<name>A0A1F5YNM3_9BACT</name>
<proteinExistence type="inferred from homology"/>
<dbReference type="InterPro" id="IPR023267">
    <property type="entry name" value="RCMT"/>
</dbReference>
<keyword evidence="1" id="KW-0963">Cytoplasm</keyword>
<feature type="binding site" evidence="6">
    <location>
        <position position="191"/>
    </location>
    <ligand>
        <name>S-adenosyl-L-methionine</name>
        <dbReference type="ChEBI" id="CHEBI:59789"/>
    </ligand>
</feature>
<dbReference type="Gene3D" id="3.30.70.1170">
    <property type="entry name" value="Sun protein, domain 3"/>
    <property type="match status" value="1"/>
</dbReference>
<dbReference type="InterPro" id="IPR049560">
    <property type="entry name" value="MeTrfase_RsmB-F_NOP2_cat"/>
</dbReference>
<feature type="active site" description="Nucleophile" evidence="6">
    <location>
        <position position="245"/>
    </location>
</feature>
<dbReference type="EMBL" id="MFJD01000009">
    <property type="protein sequence ID" value="OGG01801.1"/>
    <property type="molecule type" value="Genomic_DNA"/>
</dbReference>
<dbReference type="PANTHER" id="PTHR22807">
    <property type="entry name" value="NOP2 YEAST -RELATED NOL1/NOP2/FMU SUN DOMAIN-CONTAINING"/>
    <property type="match status" value="1"/>
</dbReference>
<evidence type="ECO:0000256" key="3">
    <source>
        <dbReference type="ARBA" id="ARBA00022679"/>
    </source>
</evidence>
<dbReference type="GO" id="GO:0003723">
    <property type="term" value="F:RNA binding"/>
    <property type="evidence" value="ECO:0007669"/>
    <property type="project" value="UniProtKB-UniRule"/>
</dbReference>
<dbReference type="SUPFAM" id="SSF53335">
    <property type="entry name" value="S-adenosyl-L-methionine-dependent methyltransferases"/>
    <property type="match status" value="1"/>
</dbReference>
<keyword evidence="2 6" id="KW-0489">Methyltransferase</keyword>
<keyword evidence="5 6" id="KW-0694">RNA-binding</keyword>
<dbReference type="InterPro" id="IPR031341">
    <property type="entry name" value="Methyltr_RsmF_N"/>
</dbReference>
<dbReference type="STRING" id="1798374.A2Z33_00835"/>
<dbReference type="PROSITE" id="PS51686">
    <property type="entry name" value="SAM_MT_RSMB_NOP"/>
    <property type="match status" value="1"/>
</dbReference>
<dbReference type="Pfam" id="PF17125">
    <property type="entry name" value="Methyltr_RsmF_N"/>
    <property type="match status" value="1"/>
</dbReference>
<organism evidence="8 9">
    <name type="scientific">Candidatus Gottesmanbacteria bacterium RBG_16_52_11</name>
    <dbReference type="NCBI Taxonomy" id="1798374"/>
    <lineage>
        <taxon>Bacteria</taxon>
        <taxon>Candidatus Gottesmaniibacteriota</taxon>
    </lineage>
</organism>
<comment type="caution">
    <text evidence="6">Lacks conserved residue(s) required for the propagation of feature annotation.</text>
</comment>